<evidence type="ECO:0000256" key="2">
    <source>
        <dbReference type="ARBA" id="ARBA00005814"/>
    </source>
</evidence>
<keyword evidence="5 7" id="KW-1133">Transmembrane helix</keyword>
<dbReference type="InterPro" id="IPR050352">
    <property type="entry name" value="ABCG_transporters"/>
</dbReference>
<evidence type="ECO:0000256" key="5">
    <source>
        <dbReference type="ARBA" id="ARBA00022989"/>
    </source>
</evidence>
<evidence type="ECO:0000259" key="9">
    <source>
        <dbReference type="Pfam" id="PF01061"/>
    </source>
</evidence>
<feature type="transmembrane region" description="Helical" evidence="7">
    <location>
        <begin position="331"/>
        <end position="352"/>
    </location>
</feature>
<feature type="transmembrane region" description="Helical" evidence="7">
    <location>
        <begin position="197"/>
        <end position="215"/>
    </location>
</feature>
<dbReference type="InterPro" id="IPR027417">
    <property type="entry name" value="P-loop_NTPase"/>
</dbReference>
<keyword evidence="11" id="KW-1185">Reference proteome</keyword>
<feature type="transmembrane region" description="Helical" evidence="7">
    <location>
        <begin position="272"/>
        <end position="291"/>
    </location>
</feature>
<dbReference type="GO" id="GO:0005886">
    <property type="term" value="C:plasma membrane"/>
    <property type="evidence" value="ECO:0007669"/>
    <property type="project" value="TreeGrafter"/>
</dbReference>
<dbReference type="GO" id="GO:0140359">
    <property type="term" value="F:ABC-type transporter activity"/>
    <property type="evidence" value="ECO:0007669"/>
    <property type="project" value="InterPro"/>
</dbReference>
<feature type="domain" description="ABC transporter" evidence="8">
    <location>
        <begin position="15"/>
        <end position="67"/>
    </location>
</feature>
<dbReference type="PANTHER" id="PTHR48041">
    <property type="entry name" value="ABC TRANSPORTER G FAMILY MEMBER 28"/>
    <property type="match status" value="1"/>
</dbReference>
<dbReference type="InterPro" id="IPR003439">
    <property type="entry name" value="ABC_transporter-like_ATP-bd"/>
</dbReference>
<dbReference type="Pfam" id="PF00005">
    <property type="entry name" value="ABC_tran"/>
    <property type="match status" value="1"/>
</dbReference>
<evidence type="ECO:0000256" key="7">
    <source>
        <dbReference type="SAM" id="Phobius"/>
    </source>
</evidence>
<dbReference type="AlphaFoldDB" id="A0A1B0CH52"/>
<keyword evidence="6 7" id="KW-0472">Membrane</keyword>
<dbReference type="VEuPathDB" id="VectorBase:LLOJ003764"/>
<feature type="domain" description="ABC-2 type transporter transmembrane" evidence="9">
    <location>
        <begin position="158"/>
        <end position="346"/>
    </location>
</feature>
<protein>
    <recommendedName>
        <fullName evidence="12">ABC transporter domain-containing protein</fullName>
    </recommendedName>
</protein>
<feature type="transmembrane region" description="Helical" evidence="7">
    <location>
        <begin position="235"/>
        <end position="260"/>
    </location>
</feature>
<evidence type="ECO:0000313" key="10">
    <source>
        <dbReference type="EnsemblMetazoa" id="LLOJ003764-PA"/>
    </source>
</evidence>
<sequence>MSVACELKIKNPVNKRALIDDILNSLNLSSRRGNTAKQLSGGEKRRLSIALELVANPSVLFMDEPTSGLDEVTAAQCVRLLRDITKQGRTIVCTIHQPSGVVLGLFDQIYVLAKGQCVFQGSPQTIVPFMAANGYECPKHYNPSDYIIELCDADDETKIFRNRIALGIQLFHHLICGSMLGLIFFNSANDGERMFDHLKFSIAIVFFLSYTQIIIPVKLVKKECFNRWYGLTPYYLALTFSRIPLQIFFNILFLSLVYWLPGLPMQLWRFGLFSFVGVIISLVAEGLGLTIGSTFSITNGCATGPMILAPMLGLAIYGFDFAAEIPLQMYALMKLSFLRIGVVSIVLITFGYGREQLDCDYIYCHFDDPKVLLRYLRIEEVSLWHELIFLFVLMIVFRVLLYFSLRKRLK</sequence>
<keyword evidence="4 7" id="KW-0812">Transmembrane</keyword>
<dbReference type="EMBL" id="AJWK01012047">
    <property type="status" value="NOT_ANNOTATED_CDS"/>
    <property type="molecule type" value="Genomic_DNA"/>
</dbReference>
<dbReference type="Gene3D" id="3.40.50.300">
    <property type="entry name" value="P-loop containing nucleotide triphosphate hydrolases"/>
    <property type="match status" value="1"/>
</dbReference>
<proteinExistence type="inferred from homology"/>
<evidence type="ECO:0000256" key="3">
    <source>
        <dbReference type="ARBA" id="ARBA00022448"/>
    </source>
</evidence>
<reference evidence="10" key="1">
    <citation type="submission" date="2020-05" db="UniProtKB">
        <authorList>
            <consortium name="EnsemblMetazoa"/>
        </authorList>
    </citation>
    <scope>IDENTIFICATION</scope>
    <source>
        <strain evidence="10">Jacobina</strain>
    </source>
</reference>
<dbReference type="PANTHER" id="PTHR48041:SF105">
    <property type="entry name" value="FI02074P"/>
    <property type="match status" value="1"/>
</dbReference>
<dbReference type="Proteomes" id="UP000092461">
    <property type="component" value="Unassembled WGS sequence"/>
</dbReference>
<dbReference type="SUPFAM" id="SSF52540">
    <property type="entry name" value="P-loop containing nucleoside triphosphate hydrolases"/>
    <property type="match status" value="1"/>
</dbReference>
<evidence type="ECO:0000313" key="11">
    <source>
        <dbReference type="Proteomes" id="UP000092461"/>
    </source>
</evidence>
<comment type="subcellular location">
    <subcellularLocation>
        <location evidence="1">Membrane</location>
        <topology evidence="1">Multi-pass membrane protein</topology>
    </subcellularLocation>
</comment>
<evidence type="ECO:0000256" key="1">
    <source>
        <dbReference type="ARBA" id="ARBA00004141"/>
    </source>
</evidence>
<evidence type="ECO:0008006" key="12">
    <source>
        <dbReference type="Google" id="ProtNLM"/>
    </source>
</evidence>
<dbReference type="InterPro" id="IPR013525">
    <property type="entry name" value="ABC2_TM"/>
</dbReference>
<dbReference type="GO" id="GO:0016887">
    <property type="term" value="F:ATP hydrolysis activity"/>
    <property type="evidence" value="ECO:0007669"/>
    <property type="project" value="InterPro"/>
</dbReference>
<evidence type="ECO:0000259" key="8">
    <source>
        <dbReference type="Pfam" id="PF00005"/>
    </source>
</evidence>
<keyword evidence="3" id="KW-0813">Transport</keyword>
<organism evidence="10 11">
    <name type="scientific">Lutzomyia longipalpis</name>
    <name type="common">Sand fly</name>
    <dbReference type="NCBI Taxonomy" id="7200"/>
    <lineage>
        <taxon>Eukaryota</taxon>
        <taxon>Metazoa</taxon>
        <taxon>Ecdysozoa</taxon>
        <taxon>Arthropoda</taxon>
        <taxon>Hexapoda</taxon>
        <taxon>Insecta</taxon>
        <taxon>Pterygota</taxon>
        <taxon>Neoptera</taxon>
        <taxon>Endopterygota</taxon>
        <taxon>Diptera</taxon>
        <taxon>Nematocera</taxon>
        <taxon>Psychodoidea</taxon>
        <taxon>Psychodidae</taxon>
        <taxon>Lutzomyia</taxon>
        <taxon>Lutzomyia</taxon>
    </lineage>
</organism>
<name>A0A1B0CH52_LUTLO</name>
<dbReference type="EnsemblMetazoa" id="LLOJ003764-RA">
    <property type="protein sequence ID" value="LLOJ003764-PA"/>
    <property type="gene ID" value="LLOJ003764"/>
</dbReference>
<feature type="transmembrane region" description="Helical" evidence="7">
    <location>
        <begin position="164"/>
        <end position="185"/>
    </location>
</feature>
<comment type="similarity">
    <text evidence="2">Belongs to the ABC transporter superfamily. ABCG family. Eye pigment precursor importer (TC 3.A.1.204) subfamily.</text>
</comment>
<evidence type="ECO:0000256" key="4">
    <source>
        <dbReference type="ARBA" id="ARBA00022692"/>
    </source>
</evidence>
<evidence type="ECO:0000256" key="6">
    <source>
        <dbReference type="ARBA" id="ARBA00023136"/>
    </source>
</evidence>
<dbReference type="GO" id="GO:0005524">
    <property type="term" value="F:ATP binding"/>
    <property type="evidence" value="ECO:0007669"/>
    <property type="project" value="InterPro"/>
</dbReference>
<accession>A0A1B0CH52</accession>
<dbReference type="EMBL" id="AJWK01012046">
    <property type="status" value="NOT_ANNOTATED_CDS"/>
    <property type="molecule type" value="Genomic_DNA"/>
</dbReference>
<dbReference type="Pfam" id="PF01061">
    <property type="entry name" value="ABC2_membrane"/>
    <property type="match status" value="1"/>
</dbReference>
<dbReference type="VEuPathDB" id="VectorBase:LLONM1_011344"/>
<feature type="transmembrane region" description="Helical" evidence="7">
    <location>
        <begin position="383"/>
        <end position="405"/>
    </location>
</feature>